<evidence type="ECO:0000259" key="3">
    <source>
        <dbReference type="PROSITE" id="PS50003"/>
    </source>
</evidence>
<feature type="domain" description="PH" evidence="3">
    <location>
        <begin position="616"/>
        <end position="727"/>
    </location>
</feature>
<dbReference type="GO" id="GO:0005829">
    <property type="term" value="C:cytosol"/>
    <property type="evidence" value="ECO:0007669"/>
    <property type="project" value="GOC"/>
</dbReference>
<dbReference type="CDD" id="cd00821">
    <property type="entry name" value="PH"/>
    <property type="match status" value="2"/>
</dbReference>
<dbReference type="GeneID" id="20805434"/>
<dbReference type="STRING" id="112090.W4GXT6"/>
<name>W4GXT6_APHAT</name>
<organism evidence="5">
    <name type="scientific">Aphanomyces astaci</name>
    <name type="common">Crayfish plague agent</name>
    <dbReference type="NCBI Taxonomy" id="112090"/>
    <lineage>
        <taxon>Eukaryota</taxon>
        <taxon>Sar</taxon>
        <taxon>Stramenopiles</taxon>
        <taxon>Oomycota</taxon>
        <taxon>Saprolegniomycetes</taxon>
        <taxon>Saprolegniales</taxon>
        <taxon>Verrucalvaceae</taxon>
        <taxon>Aphanomyces</taxon>
    </lineage>
</organism>
<evidence type="ECO:0000313" key="5">
    <source>
        <dbReference type="EMBL" id="ETV84136.1"/>
    </source>
</evidence>
<evidence type="ECO:0000259" key="4">
    <source>
        <dbReference type="PROSITE" id="PS50106"/>
    </source>
</evidence>
<dbReference type="GO" id="GO:0005769">
    <property type="term" value="C:early endosome"/>
    <property type="evidence" value="ECO:0007669"/>
    <property type="project" value="TreeGrafter"/>
</dbReference>
<dbReference type="InterPro" id="IPR001849">
    <property type="entry name" value="PH_domain"/>
</dbReference>
<feature type="domain" description="PH" evidence="3">
    <location>
        <begin position="1051"/>
        <end position="1152"/>
    </location>
</feature>
<dbReference type="SMART" id="SM00233">
    <property type="entry name" value="PH"/>
    <property type="match status" value="8"/>
</dbReference>
<reference evidence="5" key="1">
    <citation type="submission" date="2013-12" db="EMBL/GenBank/DDBJ databases">
        <title>The Genome Sequence of Aphanomyces astaci APO3.</title>
        <authorList>
            <consortium name="The Broad Institute Genomics Platform"/>
            <person name="Russ C."/>
            <person name="Tyler B."/>
            <person name="van West P."/>
            <person name="Dieguez-Uribeondo J."/>
            <person name="Young S.K."/>
            <person name="Zeng Q."/>
            <person name="Gargeya S."/>
            <person name="Fitzgerald M."/>
            <person name="Abouelleil A."/>
            <person name="Alvarado L."/>
            <person name="Chapman S.B."/>
            <person name="Gainer-Dewar J."/>
            <person name="Goldberg J."/>
            <person name="Griggs A."/>
            <person name="Gujja S."/>
            <person name="Hansen M."/>
            <person name="Howarth C."/>
            <person name="Imamovic A."/>
            <person name="Ireland A."/>
            <person name="Larimer J."/>
            <person name="McCowan C."/>
            <person name="Murphy C."/>
            <person name="Pearson M."/>
            <person name="Poon T.W."/>
            <person name="Priest M."/>
            <person name="Roberts A."/>
            <person name="Saif S."/>
            <person name="Shea T."/>
            <person name="Sykes S."/>
            <person name="Wortman J."/>
            <person name="Nusbaum C."/>
            <person name="Birren B."/>
        </authorList>
    </citation>
    <scope>NUCLEOTIDE SEQUENCE [LARGE SCALE GENOMIC DNA]</scope>
    <source>
        <strain evidence="5">APO3</strain>
    </source>
</reference>
<dbReference type="GO" id="GO:0007032">
    <property type="term" value="P:endosome organization"/>
    <property type="evidence" value="ECO:0007669"/>
    <property type="project" value="TreeGrafter"/>
</dbReference>
<dbReference type="PANTHER" id="PTHR22902:SF27">
    <property type="entry name" value="PLECKSTRIN HOMOLOGY DOMAIN-CONTAINING FAMILY A MEMBER 3"/>
    <property type="match status" value="1"/>
</dbReference>
<protein>
    <recommendedName>
        <fullName evidence="6">PH domain-containing protein</fullName>
    </recommendedName>
</protein>
<dbReference type="PANTHER" id="PTHR22902">
    <property type="entry name" value="SESQUIPEDALIAN"/>
    <property type="match status" value="1"/>
</dbReference>
<evidence type="ECO:0008006" key="6">
    <source>
        <dbReference type="Google" id="ProtNLM"/>
    </source>
</evidence>
<keyword evidence="1" id="KW-0597">Phosphoprotein</keyword>
<dbReference type="SUPFAM" id="SSF50729">
    <property type="entry name" value="PH domain-like"/>
    <property type="match status" value="5"/>
</dbReference>
<dbReference type="VEuPathDB" id="FungiDB:H257_03438"/>
<dbReference type="Pfam" id="PF00169">
    <property type="entry name" value="PH"/>
    <property type="match status" value="2"/>
</dbReference>
<feature type="region of interest" description="Disordered" evidence="2">
    <location>
        <begin position="1353"/>
        <end position="1382"/>
    </location>
</feature>
<gene>
    <name evidence="5" type="ORF">H257_03438</name>
</gene>
<proteinExistence type="predicted"/>
<dbReference type="InterPro" id="IPR045188">
    <property type="entry name" value="Boi1/Boi2-like"/>
</dbReference>
<dbReference type="OrthoDB" id="2157866at2759"/>
<feature type="domain" description="PH" evidence="3">
    <location>
        <begin position="883"/>
        <end position="1000"/>
    </location>
</feature>
<dbReference type="GO" id="GO:0001881">
    <property type="term" value="P:receptor recycling"/>
    <property type="evidence" value="ECO:0007669"/>
    <property type="project" value="TreeGrafter"/>
</dbReference>
<sequence>MAEQDENAYEKLSREVHQAQITGAIHQDWLENPCGLLLKPDFKRKMQKMGAGGKKLIQTSLRGLRWHLPGNTYRSRWFVLDGMMLRYFRSKSDDQELGSIHLSSVNAVLPSSIADAPEHALDLVCADRIYTIAATTREDMVRWATVLTLVLRGEYQPKMMQRRESAVIRGSSVIPPHSRLSYIRQPSQIASHTPSANSFHPVLAAFDEEMDDREHEMDEKLRVLSVREKIVTVTFDSPGSLHLLLQSTMDDAIVVKGFHEPAEGGVGLAEATGAIKVGDLLVCIQDHSLTSTTSFDQAVQEIQVASRPLTLRFSRLEVPPTKHQQRVAQGWVLAKEPATTRCRTRLLQLQGSKVLLYKPGMHSGHLDHPCVAISLDDVSDFRVVHDKRKAPGDAKEFGLTLEGKEMMLTFYVQRPAELWHWLDLLKNAPLFDKSAKTYATIPVHPLTIIEQPPKRTTIVLEGDGIMKLGDLSPTFEPRTLQLHAYGKLAVYRGDVRVGTVQCDTIQDISLSKFQGQWYLELIAVLPASDGHKYRREVVLRFDSEQQGIKWTRAIERVAKQCLGPGEDIDVTIETVDEWTPPGQPLQNDVSDATYASLQAEWSASRHLGELKLEDKAALTQGWFFVKQPGMVGREAYHSRYVVLREHCLYLYKYQHTSPPNDGATSTMCASTIDLSEIQDVVDGNPSLVETMEHTIQLQTASHVVFTLVALTCAQKNAWLALLVWTSDYYCVDDDQPLAALKSGAAATTPDSDQYLPRLSFESNPPSPVGKAAVWDAPGHVRGWIKLDSLDVYACIVQGVFSCYESEEDMDAEWGDAVHAIPLAHVRRVYADNDDTSLVVTLDDDAAAVRLTCRDKCQVKTWMLAICSCSHLVLSTHGGRLESQPPHEGWIWKLDPLFQVHRKRFFCLKNHELVMSTASSAAADHRVLAVVPLDAIVKLFMSKVTTTGKDTPLGDYFQLTLQCDNGADDDDDEAAVHTLSLSFFDESDMKTWATAIFHCCTNATTTTPHGSSASLSSSTTIKPPTSVAVFPQELMKTSRFLESEDRWEPFMPGQARGWLYYRTSSTKQRLRRRYFVQYGSELSIYKHELLSNEPSAIRYGVLDCRALVDVRFITTQCPENALALEFAATTLVLVAESDAATLAWRALLLDVKRTFNPTGSRRTDHGGVLISRSSTFQNENEALLRNQIEQSVQFAANMHEWDGSKWVANYFVLTGSRLLVFSLAVHLYDEDPDVLSTYPTTLITSVRSVTDDDGVGDVLHGQSPPLAKTSFVLGFGRDVNSKLILKCETVDLCLQLMRLLCLSNGKLELKQSAATGSWGSVNRIATMSRHSSFLMPPSTSSSAALPTLAHLSLETNGTSKKDGTAAPSGVRQSRRASMQRRTSELIQRQRMAILQG</sequence>
<dbReference type="InterPro" id="IPR001478">
    <property type="entry name" value="PDZ"/>
</dbReference>
<dbReference type="PROSITE" id="PS50003">
    <property type="entry name" value="PH_DOMAIN"/>
    <property type="match status" value="5"/>
</dbReference>
<dbReference type="GO" id="GO:0055037">
    <property type="term" value="C:recycling endosome"/>
    <property type="evidence" value="ECO:0007669"/>
    <property type="project" value="TreeGrafter"/>
</dbReference>
<dbReference type="InterPro" id="IPR011993">
    <property type="entry name" value="PH-like_dom_sf"/>
</dbReference>
<accession>W4GXT6</accession>
<dbReference type="RefSeq" id="XP_009825829.1">
    <property type="nucleotide sequence ID" value="XM_009827527.1"/>
</dbReference>
<dbReference type="PROSITE" id="PS50106">
    <property type="entry name" value="PDZ"/>
    <property type="match status" value="1"/>
</dbReference>
<feature type="domain" description="PDZ" evidence="4">
    <location>
        <begin position="230"/>
        <end position="317"/>
    </location>
</feature>
<dbReference type="SMART" id="SM00228">
    <property type="entry name" value="PDZ"/>
    <property type="match status" value="1"/>
</dbReference>
<evidence type="ECO:0000256" key="2">
    <source>
        <dbReference type="SAM" id="MobiDB-lite"/>
    </source>
</evidence>
<dbReference type="Gene3D" id="2.30.29.30">
    <property type="entry name" value="Pleckstrin-homology domain (PH domain)/Phosphotyrosine-binding domain (PTB)"/>
    <property type="match status" value="4"/>
</dbReference>
<dbReference type="EMBL" id="KI913119">
    <property type="protein sequence ID" value="ETV84136.1"/>
    <property type="molecule type" value="Genomic_DNA"/>
</dbReference>
<dbReference type="GO" id="GO:0005802">
    <property type="term" value="C:trans-Golgi network"/>
    <property type="evidence" value="ECO:0007669"/>
    <property type="project" value="TreeGrafter"/>
</dbReference>
<feature type="domain" description="PH" evidence="3">
    <location>
        <begin position="58"/>
        <end position="152"/>
    </location>
</feature>
<evidence type="ECO:0000256" key="1">
    <source>
        <dbReference type="ARBA" id="ARBA00022553"/>
    </source>
</evidence>
<feature type="domain" description="PH" evidence="3">
    <location>
        <begin position="325"/>
        <end position="430"/>
    </location>
</feature>
<dbReference type="GO" id="GO:0042147">
    <property type="term" value="P:retrograde transport, endosome to Golgi"/>
    <property type="evidence" value="ECO:0007669"/>
    <property type="project" value="TreeGrafter"/>
</dbReference>